<accession>A0A7C8IGA4</accession>
<keyword evidence="3" id="KW-1185">Reference proteome</keyword>
<dbReference type="EMBL" id="JAADJZ010000002">
    <property type="protein sequence ID" value="KAF2876926.1"/>
    <property type="molecule type" value="Genomic_DNA"/>
</dbReference>
<evidence type="ECO:0000256" key="1">
    <source>
        <dbReference type="SAM" id="MobiDB-lite"/>
    </source>
</evidence>
<evidence type="ECO:0000313" key="3">
    <source>
        <dbReference type="Proteomes" id="UP000481861"/>
    </source>
</evidence>
<protein>
    <submittedName>
        <fullName evidence="2">Uncharacterized protein</fullName>
    </submittedName>
</protein>
<comment type="caution">
    <text evidence="2">The sequence shown here is derived from an EMBL/GenBank/DDBJ whole genome shotgun (WGS) entry which is preliminary data.</text>
</comment>
<sequence>MADFEANTRLWELPAAMEADQNDNCIVIDVGRDIEGHQMDPRETVTHDTELLLDLKVPHHEGTPDPQSVTKLYVMGEWNATYEEYAVQMQDKGAAATRLSEEWELANIKIGELIEGMPNLKELTWVSTLPFMETAWKYIPTTVTKLIIDVGRQMRYDPADPERKIYMSMQEMKPLVNFSKLEELRLFSMQEPMQCVIWETVFRNEADSGAMQVLELRMASFPLVRHEDWLTADQVTGLKSFVEGDQEYKGIEGKGILHHAHGTGEYLDDYCMKKARIASMLDETKPLPLWCLKLDGFVVDALPFHHELRRIVLLVCDKKCVDAGLRPPKSSRAPHNKWGARVNNALSHCLVQWPNWSGIFDNEGNQIDLHDSAVGQGKSPLAAVAEDEESTVPMPLDSTFLDMDRLSKAIEDHQSEELAKVLAGLEVAKTPMGTMSTESVRASPVPAPDDSSAEPASPGTGLKSSEAGDVIGGSSSENVGFKTAQAEQASRPFDKKKERRLRGRDPDDFDDFDVRTNWSQPVGFVALVCYRQTSTELPFGARSTRTSL</sequence>
<dbReference type="OrthoDB" id="5368934at2759"/>
<name>A0A7C8IGA4_9PLEO</name>
<evidence type="ECO:0000313" key="2">
    <source>
        <dbReference type="EMBL" id="KAF2876926.1"/>
    </source>
</evidence>
<feature type="region of interest" description="Disordered" evidence="1">
    <location>
        <begin position="432"/>
        <end position="510"/>
    </location>
</feature>
<dbReference type="AlphaFoldDB" id="A0A7C8IGA4"/>
<organism evidence="2 3">
    <name type="scientific">Massariosphaeria phaeospora</name>
    <dbReference type="NCBI Taxonomy" id="100035"/>
    <lineage>
        <taxon>Eukaryota</taxon>
        <taxon>Fungi</taxon>
        <taxon>Dikarya</taxon>
        <taxon>Ascomycota</taxon>
        <taxon>Pezizomycotina</taxon>
        <taxon>Dothideomycetes</taxon>
        <taxon>Pleosporomycetidae</taxon>
        <taxon>Pleosporales</taxon>
        <taxon>Pleosporales incertae sedis</taxon>
        <taxon>Massariosphaeria</taxon>
    </lineage>
</organism>
<gene>
    <name evidence="2" type="ORF">BDV95DRAFT_601337</name>
</gene>
<reference evidence="2 3" key="1">
    <citation type="submission" date="2020-01" db="EMBL/GenBank/DDBJ databases">
        <authorList>
            <consortium name="DOE Joint Genome Institute"/>
            <person name="Haridas S."/>
            <person name="Albert R."/>
            <person name="Binder M."/>
            <person name="Bloem J."/>
            <person name="Labutti K."/>
            <person name="Salamov A."/>
            <person name="Andreopoulos B."/>
            <person name="Baker S.E."/>
            <person name="Barry K."/>
            <person name="Bills G."/>
            <person name="Bluhm B.H."/>
            <person name="Cannon C."/>
            <person name="Castanera R."/>
            <person name="Culley D.E."/>
            <person name="Daum C."/>
            <person name="Ezra D."/>
            <person name="Gonzalez J.B."/>
            <person name="Henrissat B."/>
            <person name="Kuo A."/>
            <person name="Liang C."/>
            <person name="Lipzen A."/>
            <person name="Lutzoni F."/>
            <person name="Magnuson J."/>
            <person name="Mondo S."/>
            <person name="Nolan M."/>
            <person name="Ohm R."/>
            <person name="Pangilinan J."/>
            <person name="Park H.-J.H."/>
            <person name="Ramirez L."/>
            <person name="Alfaro M."/>
            <person name="Sun H."/>
            <person name="Tritt A."/>
            <person name="Yoshinaga Y."/>
            <person name="Zwiers L.-H.L."/>
            <person name="Turgeon B.G."/>
            <person name="Goodwin S.B."/>
            <person name="Spatafora J.W."/>
            <person name="Crous P.W."/>
            <person name="Grigoriev I.V."/>
        </authorList>
    </citation>
    <scope>NUCLEOTIDE SEQUENCE [LARGE SCALE GENOMIC DNA]</scope>
    <source>
        <strain evidence="2 3">CBS 611.86</strain>
    </source>
</reference>
<dbReference type="Proteomes" id="UP000481861">
    <property type="component" value="Unassembled WGS sequence"/>
</dbReference>
<proteinExistence type="predicted"/>